<dbReference type="GO" id="GO:0030246">
    <property type="term" value="F:carbohydrate binding"/>
    <property type="evidence" value="ECO:0007669"/>
    <property type="project" value="InterPro"/>
</dbReference>
<dbReference type="InterPro" id="IPR005196">
    <property type="entry name" value="Glyco_hydro_65_N"/>
</dbReference>
<feature type="domain" description="Glycoside hydrolase family 65 C-terminal" evidence="2">
    <location>
        <begin position="839"/>
        <end position="889"/>
    </location>
</feature>
<dbReference type="PANTHER" id="PTHR11051">
    <property type="entry name" value="GLYCOSYL HYDROLASE-RELATED"/>
    <property type="match status" value="1"/>
</dbReference>
<sequence>MRYLTILVSKNGLNFSLENKDHHYALEWNDLSTEACLSVLREIKSDFPQVNGGVIIGDKLSHYPLFCMELAGQEVINLEKAFSEIFNVPFIAKKNAGTLSPDNLKDAIKQQYDTLSWGIDYCGFSAGKKEYAIESLLTVANGYLGVRGTMPDMQANDATYPATYLAGCYNQAQSNIAGHTVTNEDFVNAPDARAIRIKIGNGDWLTPDTSKNIALYRNLSLKNGVLEQNWLVEDEQNRQVQIRSRMLADMSHPTRFAIEYCFTPLNFDGSLTICTHIDGETYNYGVARYRSLTSNHYQVLSRGACGKNAYLNAKTLQSEIGMGFSSTIRGNFFAEDDIRIQEEPNKVSQSITCPVIQGKTYQFEKSVNIRLSTVFPSDWHIADESVLVDFSTQLKSTEQAWELLWEKADIAIDGDLMSQKLLRLHTYHLICSCSPFSNENYQLDVSVTARGLHGEAYRGHIFWDEIFILPFYIRHFPQTARQLLMYRYHRLPMARQAAREEGYQGAMFPWQSGHDGSEQTQMVHLNPLNGQWDPDYSRLQRHVSLAIAYNIWLYWVNTKDTEFMVSYGIEMLLEIAHFWLSKSQWDETTQRYSIGSVMGPDEFHEHSVGNDAGGLKDNAYTNLMVSWLFSKLNELRQQFDENAIDTISQLININQKFWAEINHVSKNLSLIIDNDIISQFDGYFDLKEIDWKHYREKYQNIYRMDRILRAEGKSADKYKVAKQADALMIFNNFSEDGVTEILNNMGYHLGENYVKNNLNYYLARTSHGSTLSRIVHSQLANDINLSDLSWTLYREALYSDYQDIQNGTTSEGIHTGVMAATLNTTIMTYAGIDIRHPYLRIAPSLPAEWECIRFNLQHTGILYYFIITPKEVIVSVSEDTQIEINNRKHLVMSGTRLSYDYNEGFQQ</sequence>
<dbReference type="GO" id="GO:0004553">
    <property type="term" value="F:hydrolase activity, hydrolyzing O-glycosyl compounds"/>
    <property type="evidence" value="ECO:0007669"/>
    <property type="project" value="TreeGrafter"/>
</dbReference>
<dbReference type="InterPro" id="IPR005194">
    <property type="entry name" value="Glyco_hydro_65_C"/>
</dbReference>
<dbReference type="Pfam" id="PF03633">
    <property type="entry name" value="Glyco_hydro_65C"/>
    <property type="match status" value="1"/>
</dbReference>
<proteinExistence type="predicted"/>
<dbReference type="InterPro" id="IPR011013">
    <property type="entry name" value="Gal_mutarotase_sf_dom"/>
</dbReference>
<keyword evidence="4" id="KW-0378">Hydrolase</keyword>
<reference evidence="6 7" key="1">
    <citation type="submission" date="2014-08" db="EMBL/GenBank/DDBJ databases">
        <title>Genome sequences of NCPPB Pectobacterium isolates.</title>
        <authorList>
            <person name="Glover R.H."/>
            <person name="Sapp M."/>
            <person name="Elphinstone J."/>
        </authorList>
    </citation>
    <scope>NUCLEOTIDE SEQUENCE [LARGE SCALE GENOMIC DNA]</scope>
    <source>
        <strain evidence="4 6">NCPPB 3701</strain>
        <strain evidence="5 7">NCPPB3702</strain>
    </source>
</reference>
<keyword evidence="7" id="KW-1185">Reference proteome</keyword>
<gene>
    <name evidence="4" type="ORF">JV38_06800</name>
    <name evidence="5" type="ORF">KU73_10520</name>
</gene>
<evidence type="ECO:0000259" key="1">
    <source>
        <dbReference type="Pfam" id="PF03632"/>
    </source>
</evidence>
<protein>
    <submittedName>
        <fullName evidence="4">Glycosyl hydrolase</fullName>
    </submittedName>
</protein>
<evidence type="ECO:0000313" key="5">
    <source>
        <dbReference type="EMBL" id="KGA28470.1"/>
    </source>
</evidence>
<evidence type="ECO:0000259" key="3">
    <source>
        <dbReference type="Pfam" id="PF03636"/>
    </source>
</evidence>
<dbReference type="Gene3D" id="2.60.420.10">
    <property type="entry name" value="Maltose phosphorylase, domain 3"/>
    <property type="match status" value="1"/>
</dbReference>
<dbReference type="Gene3D" id="1.50.10.10">
    <property type="match status" value="1"/>
</dbReference>
<dbReference type="InterPro" id="IPR005195">
    <property type="entry name" value="Glyco_hydro_65_M"/>
</dbReference>
<dbReference type="Gene3D" id="2.70.98.40">
    <property type="entry name" value="Glycoside hydrolase, family 65, N-terminal domain"/>
    <property type="match status" value="1"/>
</dbReference>
<dbReference type="RefSeq" id="WP_005971382.1">
    <property type="nucleotide sequence ID" value="NZ_JQHP01000003.1"/>
</dbReference>
<dbReference type="GO" id="GO:0005975">
    <property type="term" value="P:carbohydrate metabolic process"/>
    <property type="evidence" value="ECO:0007669"/>
    <property type="project" value="InterPro"/>
</dbReference>
<name>A0AAW3EJD3_9GAMM</name>
<feature type="domain" description="Glycoside hydrolase family 65 N-terminal" evidence="3">
    <location>
        <begin position="128"/>
        <end position="369"/>
    </location>
</feature>
<dbReference type="Pfam" id="PF03636">
    <property type="entry name" value="Glyco_hydro_65N"/>
    <property type="match status" value="1"/>
</dbReference>
<evidence type="ECO:0000313" key="7">
    <source>
        <dbReference type="Proteomes" id="UP000029436"/>
    </source>
</evidence>
<dbReference type="Proteomes" id="UP000029436">
    <property type="component" value="Unassembled WGS sequence"/>
</dbReference>
<evidence type="ECO:0000259" key="2">
    <source>
        <dbReference type="Pfam" id="PF03633"/>
    </source>
</evidence>
<dbReference type="InterPro" id="IPR012341">
    <property type="entry name" value="6hp_glycosidase-like_sf"/>
</dbReference>
<dbReference type="GO" id="GO:0016757">
    <property type="term" value="F:glycosyltransferase activity"/>
    <property type="evidence" value="ECO:0007669"/>
    <property type="project" value="UniProtKB-ARBA"/>
</dbReference>
<organism evidence="4 6">
    <name type="scientific">Pectobacterium wasabiae</name>
    <dbReference type="NCBI Taxonomy" id="55208"/>
    <lineage>
        <taxon>Bacteria</taxon>
        <taxon>Pseudomonadati</taxon>
        <taxon>Pseudomonadota</taxon>
        <taxon>Gammaproteobacteria</taxon>
        <taxon>Enterobacterales</taxon>
        <taxon>Pectobacteriaceae</taxon>
        <taxon>Pectobacterium</taxon>
    </lineage>
</organism>
<dbReference type="SUPFAM" id="SSF74650">
    <property type="entry name" value="Galactose mutarotase-like"/>
    <property type="match status" value="1"/>
</dbReference>
<feature type="domain" description="Glycoside hydrolase family 65 central catalytic" evidence="1">
    <location>
        <begin position="423"/>
        <end position="822"/>
    </location>
</feature>
<dbReference type="InterPro" id="IPR037018">
    <property type="entry name" value="GH65_N"/>
</dbReference>
<dbReference type="Proteomes" id="UP000029257">
    <property type="component" value="Unassembled WGS sequence"/>
</dbReference>
<comment type="caution">
    <text evidence="4">The sequence shown here is derived from an EMBL/GenBank/DDBJ whole genome shotgun (WGS) entry which is preliminary data.</text>
</comment>
<dbReference type="PANTHER" id="PTHR11051:SF8">
    <property type="entry name" value="PROTEIN-GLUCOSYLGALACTOSYLHYDROXYLYSINE GLUCOSIDASE"/>
    <property type="match status" value="1"/>
</dbReference>
<dbReference type="AlphaFoldDB" id="A0AAW3EJD3"/>
<evidence type="ECO:0000313" key="6">
    <source>
        <dbReference type="Proteomes" id="UP000029257"/>
    </source>
</evidence>
<dbReference type="InterPro" id="IPR008928">
    <property type="entry name" value="6-hairpin_glycosidase_sf"/>
</dbReference>
<dbReference type="Pfam" id="PF03632">
    <property type="entry name" value="Glyco_hydro_65m"/>
    <property type="match status" value="1"/>
</dbReference>
<dbReference type="EMBL" id="JQOH01000004">
    <property type="protein sequence ID" value="KGA28470.1"/>
    <property type="molecule type" value="Genomic_DNA"/>
</dbReference>
<dbReference type="EMBL" id="JQHP01000003">
    <property type="protein sequence ID" value="KFX08443.1"/>
    <property type="molecule type" value="Genomic_DNA"/>
</dbReference>
<accession>A0AAW3EJD3</accession>
<evidence type="ECO:0000313" key="4">
    <source>
        <dbReference type="EMBL" id="KFX08443.1"/>
    </source>
</evidence>
<dbReference type="SUPFAM" id="SSF48208">
    <property type="entry name" value="Six-hairpin glycosidases"/>
    <property type="match status" value="1"/>
</dbReference>